<dbReference type="InterPro" id="IPR007332">
    <property type="entry name" value="DUF411"/>
</dbReference>
<dbReference type="AlphaFoldDB" id="A0A2M8KJD7"/>
<feature type="non-terminal residue" evidence="1">
    <location>
        <position position="153"/>
    </location>
</feature>
<organism evidence="1 2">
    <name type="scientific">Candidatus Portnoybacteria bacterium CG10_big_fil_rev_8_21_14_0_10_44_7</name>
    <dbReference type="NCBI Taxonomy" id="1974816"/>
    <lineage>
        <taxon>Bacteria</taxon>
        <taxon>Candidatus Portnoyibacteriota</taxon>
    </lineage>
</organism>
<dbReference type="EMBL" id="PFEA01000011">
    <property type="protein sequence ID" value="PJE60022.1"/>
    <property type="molecule type" value="Genomic_DNA"/>
</dbReference>
<dbReference type="Pfam" id="PF04214">
    <property type="entry name" value="DUF411"/>
    <property type="match status" value="1"/>
</dbReference>
<sequence>MRKKFLWLVVVAALAAGAVFWRQFIWTEKEGAGGKTNRPTVTIIKSPDCGCCVSYSAYLRERGFATKTENRTDMDAVKTEYQIPQKMQSCHTALWGDYFVEGHVPLEAVEKLLAEKPAIDGIALPEMPSGSPGMPGEPEPEFEIYALTGGGAA</sequence>
<accession>A0A2M8KJD7</accession>
<proteinExistence type="predicted"/>
<protein>
    <recommendedName>
        <fullName evidence="3">CopG family transcriptional regulator</fullName>
    </recommendedName>
</protein>
<evidence type="ECO:0000313" key="2">
    <source>
        <dbReference type="Proteomes" id="UP000231086"/>
    </source>
</evidence>
<reference evidence="2" key="1">
    <citation type="submission" date="2017-09" db="EMBL/GenBank/DDBJ databases">
        <title>Depth-based differentiation of microbial function through sediment-hosted aquifers and enrichment of novel symbionts in the deep terrestrial subsurface.</title>
        <authorList>
            <person name="Probst A.J."/>
            <person name="Ladd B."/>
            <person name="Jarett J.K."/>
            <person name="Geller-Mcgrath D.E."/>
            <person name="Sieber C.M.K."/>
            <person name="Emerson J.B."/>
            <person name="Anantharaman K."/>
            <person name="Thomas B.C."/>
            <person name="Malmstrom R."/>
            <person name="Stieglmeier M."/>
            <person name="Klingl A."/>
            <person name="Woyke T."/>
            <person name="Ryan C.M."/>
            <person name="Banfield J.F."/>
        </authorList>
    </citation>
    <scope>NUCLEOTIDE SEQUENCE [LARGE SCALE GENOMIC DNA]</scope>
</reference>
<gene>
    <name evidence="1" type="ORF">COU85_00500</name>
</gene>
<evidence type="ECO:0008006" key="3">
    <source>
        <dbReference type="Google" id="ProtNLM"/>
    </source>
</evidence>
<comment type="caution">
    <text evidence="1">The sequence shown here is derived from an EMBL/GenBank/DDBJ whole genome shotgun (WGS) entry which is preliminary data.</text>
</comment>
<dbReference type="Proteomes" id="UP000231086">
    <property type="component" value="Unassembled WGS sequence"/>
</dbReference>
<name>A0A2M8KJD7_9BACT</name>
<evidence type="ECO:0000313" key="1">
    <source>
        <dbReference type="EMBL" id="PJE60022.1"/>
    </source>
</evidence>